<evidence type="ECO:0000313" key="7">
    <source>
        <dbReference type="EMBL" id="KAJ3255499.1"/>
    </source>
</evidence>
<gene>
    <name evidence="6" type="ORF">HK103_006218</name>
    <name evidence="7" type="ORF">HK103_006224</name>
</gene>
<dbReference type="InterPro" id="IPR003689">
    <property type="entry name" value="ZIP"/>
</dbReference>
<feature type="transmembrane region" description="Helical" evidence="5">
    <location>
        <begin position="240"/>
        <end position="259"/>
    </location>
</feature>
<dbReference type="EMBL" id="JADGKB010000065">
    <property type="protein sequence ID" value="KAJ3255499.1"/>
    <property type="molecule type" value="Genomic_DNA"/>
</dbReference>
<proteinExistence type="predicted"/>
<accession>A0AAD5Y2R5</accession>
<keyword evidence="8" id="KW-1185">Reference proteome</keyword>
<evidence type="ECO:0000256" key="5">
    <source>
        <dbReference type="SAM" id="Phobius"/>
    </source>
</evidence>
<dbReference type="PANTHER" id="PTHR11040:SF44">
    <property type="entry name" value="PROTEIN ZNTC-RELATED"/>
    <property type="match status" value="1"/>
</dbReference>
<organism evidence="7 8">
    <name type="scientific">Boothiomyces macroporosus</name>
    <dbReference type="NCBI Taxonomy" id="261099"/>
    <lineage>
        <taxon>Eukaryota</taxon>
        <taxon>Fungi</taxon>
        <taxon>Fungi incertae sedis</taxon>
        <taxon>Chytridiomycota</taxon>
        <taxon>Chytridiomycota incertae sedis</taxon>
        <taxon>Chytridiomycetes</taxon>
        <taxon>Rhizophydiales</taxon>
        <taxon>Terramycetaceae</taxon>
        <taxon>Boothiomyces</taxon>
    </lineage>
</organism>
<feature type="transmembrane region" description="Helical" evidence="5">
    <location>
        <begin position="150"/>
        <end position="169"/>
    </location>
</feature>
<evidence type="ECO:0008006" key="9">
    <source>
        <dbReference type="Google" id="ProtNLM"/>
    </source>
</evidence>
<dbReference type="Proteomes" id="UP001210925">
    <property type="component" value="Unassembled WGS sequence"/>
</dbReference>
<reference evidence="7" key="1">
    <citation type="submission" date="2020-05" db="EMBL/GenBank/DDBJ databases">
        <title>Phylogenomic resolution of chytrid fungi.</title>
        <authorList>
            <person name="Stajich J.E."/>
            <person name="Amses K."/>
            <person name="Simmons R."/>
            <person name="Seto K."/>
            <person name="Myers J."/>
            <person name="Bonds A."/>
            <person name="Quandt C.A."/>
            <person name="Barry K."/>
            <person name="Liu P."/>
            <person name="Grigoriev I."/>
            <person name="Longcore J.E."/>
            <person name="James T.Y."/>
        </authorList>
    </citation>
    <scope>NUCLEOTIDE SEQUENCE</scope>
    <source>
        <strain evidence="7">PLAUS21</strain>
    </source>
</reference>
<keyword evidence="3 5" id="KW-1133">Transmembrane helix</keyword>
<dbReference type="GO" id="GO:0005886">
    <property type="term" value="C:plasma membrane"/>
    <property type="evidence" value="ECO:0007669"/>
    <property type="project" value="TreeGrafter"/>
</dbReference>
<dbReference type="EMBL" id="JADGKB010000065">
    <property type="protein sequence ID" value="KAJ3255493.1"/>
    <property type="molecule type" value="Genomic_DNA"/>
</dbReference>
<keyword evidence="4 5" id="KW-0472">Membrane</keyword>
<dbReference type="Pfam" id="PF02535">
    <property type="entry name" value="Zip"/>
    <property type="match status" value="1"/>
</dbReference>
<sequence>MFGAMFVDGFKVPIIGNILHVLKFFGMGIIAGTAWIHLLPDAFSQFSNPCLGDSWKSYGTNYVGLFGVIASFVVQLLELASSQHTHEHEHELILKDLDQLHHSHNSSLKDEVDDLATEPVVVAVDNTMTMESVIPHKHTPIDPQKRFQTIILESGILVHSLIIGLTLGVTPDIGFISLLIAISFHQMFEGMALGILISNAKFDTKVKYVLGFLYPLTTPIGISIGISVRNIFNANDPKMILIQGILDSISAGILFYNCYAELISNEINHSPSFKRFSKQFKAACFLAMYAGASAMAIIGIWA</sequence>
<evidence type="ECO:0000313" key="6">
    <source>
        <dbReference type="EMBL" id="KAJ3255493.1"/>
    </source>
</evidence>
<evidence type="ECO:0000256" key="2">
    <source>
        <dbReference type="ARBA" id="ARBA00022692"/>
    </source>
</evidence>
<feature type="transmembrane region" description="Helical" evidence="5">
    <location>
        <begin position="59"/>
        <end position="77"/>
    </location>
</feature>
<evidence type="ECO:0000256" key="4">
    <source>
        <dbReference type="ARBA" id="ARBA00023136"/>
    </source>
</evidence>
<evidence type="ECO:0000313" key="8">
    <source>
        <dbReference type="Proteomes" id="UP001210925"/>
    </source>
</evidence>
<feature type="transmembrane region" description="Helical" evidence="5">
    <location>
        <begin position="208"/>
        <end position="228"/>
    </location>
</feature>
<comment type="subcellular location">
    <subcellularLocation>
        <location evidence="1">Membrane</location>
        <topology evidence="1">Multi-pass membrane protein</topology>
    </subcellularLocation>
</comment>
<dbReference type="AlphaFoldDB" id="A0AAD5Y2R5"/>
<evidence type="ECO:0000256" key="1">
    <source>
        <dbReference type="ARBA" id="ARBA00004141"/>
    </source>
</evidence>
<feature type="transmembrane region" description="Helical" evidence="5">
    <location>
        <begin position="175"/>
        <end position="196"/>
    </location>
</feature>
<protein>
    <recommendedName>
        <fullName evidence="9">Zinc/iron permease</fullName>
    </recommendedName>
</protein>
<feature type="transmembrane region" description="Helical" evidence="5">
    <location>
        <begin position="21"/>
        <end position="39"/>
    </location>
</feature>
<name>A0AAD5Y2R5_9FUNG</name>
<evidence type="ECO:0000256" key="3">
    <source>
        <dbReference type="ARBA" id="ARBA00022989"/>
    </source>
</evidence>
<dbReference type="GO" id="GO:0005385">
    <property type="term" value="F:zinc ion transmembrane transporter activity"/>
    <property type="evidence" value="ECO:0007669"/>
    <property type="project" value="TreeGrafter"/>
</dbReference>
<dbReference type="PANTHER" id="PTHR11040">
    <property type="entry name" value="ZINC/IRON TRANSPORTER"/>
    <property type="match status" value="1"/>
</dbReference>
<comment type="caution">
    <text evidence="7">The sequence shown here is derived from an EMBL/GenBank/DDBJ whole genome shotgun (WGS) entry which is preliminary data.</text>
</comment>
<feature type="transmembrane region" description="Helical" evidence="5">
    <location>
        <begin position="280"/>
        <end position="301"/>
    </location>
</feature>
<keyword evidence="2 5" id="KW-0812">Transmembrane</keyword>